<feature type="region of interest" description="Disordered" evidence="1">
    <location>
        <begin position="78"/>
        <end position="106"/>
    </location>
</feature>
<gene>
    <name evidence="2" type="ORF">OUZ56_016307</name>
</gene>
<organism evidence="2 3">
    <name type="scientific">Daphnia magna</name>
    <dbReference type="NCBI Taxonomy" id="35525"/>
    <lineage>
        <taxon>Eukaryota</taxon>
        <taxon>Metazoa</taxon>
        <taxon>Ecdysozoa</taxon>
        <taxon>Arthropoda</taxon>
        <taxon>Crustacea</taxon>
        <taxon>Branchiopoda</taxon>
        <taxon>Diplostraca</taxon>
        <taxon>Cladocera</taxon>
        <taxon>Anomopoda</taxon>
        <taxon>Daphniidae</taxon>
        <taxon>Daphnia</taxon>
    </lineage>
</organism>
<feature type="compositionally biased region" description="Low complexity" evidence="1">
    <location>
        <begin position="95"/>
        <end position="106"/>
    </location>
</feature>
<protein>
    <submittedName>
        <fullName evidence="2">Uncharacterized protein</fullName>
    </submittedName>
</protein>
<reference evidence="2 3" key="1">
    <citation type="journal article" date="2023" name="Nucleic Acids Res.">
        <title>The hologenome of Daphnia magna reveals possible DNA methylation and microbiome-mediated evolution of the host genome.</title>
        <authorList>
            <person name="Chaturvedi A."/>
            <person name="Li X."/>
            <person name="Dhandapani V."/>
            <person name="Marshall H."/>
            <person name="Kissane S."/>
            <person name="Cuenca-Cambronero M."/>
            <person name="Asole G."/>
            <person name="Calvet F."/>
            <person name="Ruiz-Romero M."/>
            <person name="Marangio P."/>
            <person name="Guigo R."/>
            <person name="Rago D."/>
            <person name="Mirbahai L."/>
            <person name="Eastwood N."/>
            <person name="Colbourne J.K."/>
            <person name="Zhou J."/>
            <person name="Mallon E."/>
            <person name="Orsini L."/>
        </authorList>
    </citation>
    <scope>NUCLEOTIDE SEQUENCE [LARGE SCALE GENOMIC DNA]</scope>
    <source>
        <strain evidence="2">LRV0_1</strain>
    </source>
</reference>
<evidence type="ECO:0000313" key="2">
    <source>
        <dbReference type="EMBL" id="KAK4027296.1"/>
    </source>
</evidence>
<sequence>MRRWSWMEPLRCGTLCWLDQAERRLAKVELFPARVVIGVAYDAGVVTVDAIPVVRLTEEERDETVSLSWALVDVEGLDTSGEDRTAGDRSHDASPPRGRAAPPGDS</sequence>
<evidence type="ECO:0000256" key="1">
    <source>
        <dbReference type="SAM" id="MobiDB-lite"/>
    </source>
</evidence>
<dbReference type="EMBL" id="JAOYFB010000038">
    <property type="protein sequence ID" value="KAK4027296.1"/>
    <property type="molecule type" value="Genomic_DNA"/>
</dbReference>
<accession>A0ABR0AQD0</accession>
<keyword evidence="3" id="KW-1185">Reference proteome</keyword>
<comment type="caution">
    <text evidence="2">The sequence shown here is derived from an EMBL/GenBank/DDBJ whole genome shotgun (WGS) entry which is preliminary data.</text>
</comment>
<evidence type="ECO:0000313" key="3">
    <source>
        <dbReference type="Proteomes" id="UP001234178"/>
    </source>
</evidence>
<dbReference type="Proteomes" id="UP001234178">
    <property type="component" value="Unassembled WGS sequence"/>
</dbReference>
<feature type="compositionally biased region" description="Basic and acidic residues" evidence="1">
    <location>
        <begin position="81"/>
        <end position="94"/>
    </location>
</feature>
<name>A0ABR0AQD0_9CRUS</name>
<proteinExistence type="predicted"/>